<dbReference type="PROSITE" id="PS50005">
    <property type="entry name" value="TPR"/>
    <property type="match status" value="2"/>
</dbReference>
<evidence type="ECO:0000256" key="2">
    <source>
        <dbReference type="ARBA" id="ARBA00022803"/>
    </source>
</evidence>
<name>A0A7S0W9X8_9CRYP</name>
<dbReference type="Gene3D" id="1.25.40.10">
    <property type="entry name" value="Tetratricopeptide repeat domain"/>
    <property type="match status" value="2"/>
</dbReference>
<keyword evidence="4" id="KW-0732">Signal</keyword>
<feature type="chain" id="PRO_5031019594" description="MalT-like TPR region domain-containing protein" evidence="4">
    <location>
        <begin position="22"/>
        <end position="393"/>
    </location>
</feature>
<feature type="repeat" description="TPR" evidence="3">
    <location>
        <begin position="288"/>
        <end position="321"/>
    </location>
</feature>
<dbReference type="EMBL" id="HBFN01035724">
    <property type="protein sequence ID" value="CAD8807033.1"/>
    <property type="molecule type" value="Transcribed_RNA"/>
</dbReference>
<keyword evidence="2 3" id="KW-0802">TPR repeat</keyword>
<dbReference type="AlphaFoldDB" id="A0A7S0W9X8"/>
<evidence type="ECO:0000256" key="3">
    <source>
        <dbReference type="PROSITE-ProRule" id="PRU00339"/>
    </source>
</evidence>
<dbReference type="SUPFAM" id="SSF48452">
    <property type="entry name" value="TPR-like"/>
    <property type="match status" value="2"/>
</dbReference>
<evidence type="ECO:0000256" key="4">
    <source>
        <dbReference type="SAM" id="SignalP"/>
    </source>
</evidence>
<organism evidence="5">
    <name type="scientific">Hemiselmis tepida</name>
    <dbReference type="NCBI Taxonomy" id="464990"/>
    <lineage>
        <taxon>Eukaryota</taxon>
        <taxon>Cryptophyceae</taxon>
        <taxon>Cryptomonadales</taxon>
        <taxon>Hemiselmidaceae</taxon>
        <taxon>Hemiselmis</taxon>
    </lineage>
</organism>
<reference evidence="5" key="1">
    <citation type="submission" date="2021-01" db="EMBL/GenBank/DDBJ databases">
        <authorList>
            <person name="Corre E."/>
            <person name="Pelletier E."/>
            <person name="Niang G."/>
            <person name="Scheremetjew M."/>
            <person name="Finn R."/>
            <person name="Kale V."/>
            <person name="Holt S."/>
            <person name="Cochrane G."/>
            <person name="Meng A."/>
            <person name="Brown T."/>
            <person name="Cohen L."/>
        </authorList>
    </citation>
    <scope>NUCLEOTIDE SEQUENCE</scope>
    <source>
        <strain evidence="5">CCMP443</strain>
    </source>
</reference>
<evidence type="ECO:0008006" key="6">
    <source>
        <dbReference type="Google" id="ProtNLM"/>
    </source>
</evidence>
<feature type="signal peptide" evidence="4">
    <location>
        <begin position="1"/>
        <end position="21"/>
    </location>
</feature>
<proteinExistence type="predicted"/>
<protein>
    <recommendedName>
        <fullName evidence="6">MalT-like TPR region domain-containing protein</fullName>
    </recommendedName>
</protein>
<evidence type="ECO:0000313" key="5">
    <source>
        <dbReference type="EMBL" id="CAD8807033.1"/>
    </source>
</evidence>
<evidence type="ECO:0000256" key="1">
    <source>
        <dbReference type="ARBA" id="ARBA00022737"/>
    </source>
</evidence>
<dbReference type="PANTHER" id="PTHR45641:SF19">
    <property type="entry name" value="NEPHROCYSTIN-3"/>
    <property type="match status" value="1"/>
</dbReference>
<dbReference type="SMART" id="SM00028">
    <property type="entry name" value="TPR"/>
    <property type="match status" value="8"/>
</dbReference>
<dbReference type="Pfam" id="PF13424">
    <property type="entry name" value="TPR_12"/>
    <property type="match status" value="3"/>
</dbReference>
<dbReference type="InterPro" id="IPR011990">
    <property type="entry name" value="TPR-like_helical_dom_sf"/>
</dbReference>
<sequence>MPRKMGGASCCSALALVLALALPMPLNGNSAETAASHVKTGDALYARGDLAQAEDFYEAARGIYKSTHGADHPVMGAVCTKLGALYDAMGNHDKALEAHEQGLGIVKKTDGEMSEAAAGQIFNIGNVYWGQNKLQMALDRYKQAHSIYEALLGKDSERVGAAQSNMGSIYYLMGKYDKALEAQEEALRIDRTFAKSKAGEQQAGMSLFNIGQTLHKLNQAGQAEHRYKEAIFYFRRVFGNEHPTIAQVLTALASVLADTGMFDQATDAQTQALGMLIKTVGENHPQTAHAIYSFGTLYSKMGNHQEALESFVDAAGIYTKLAGADAEALGQPYLSAARAKKALGEANGARKAAAEALRIFELHGKDGDAKEVKRFLQQLDMPPTASDLPTPPS</sequence>
<dbReference type="PANTHER" id="PTHR45641">
    <property type="entry name" value="TETRATRICOPEPTIDE REPEAT PROTEIN (AFU_ORTHOLOGUE AFUA_6G03870)"/>
    <property type="match status" value="1"/>
</dbReference>
<dbReference type="InterPro" id="IPR019734">
    <property type="entry name" value="TPR_rpt"/>
</dbReference>
<feature type="repeat" description="TPR" evidence="3">
    <location>
        <begin position="160"/>
        <end position="193"/>
    </location>
</feature>
<keyword evidence="1" id="KW-0677">Repeat</keyword>
<accession>A0A7S0W9X8</accession>
<gene>
    <name evidence="5" type="ORF">HTEP1355_LOCUS20712</name>
</gene>